<feature type="domain" description="6-phosphogluconate dehydrogenase NADP-binding" evidence="7">
    <location>
        <begin position="14"/>
        <end position="177"/>
    </location>
</feature>
<keyword evidence="5 6" id="KW-0472">Membrane</keyword>
<dbReference type="InterPro" id="IPR034294">
    <property type="entry name" value="Aquaporin_transptr"/>
</dbReference>
<name>A0A7J6QHG0_PEROL</name>
<keyword evidence="3 6" id="KW-0812">Transmembrane</keyword>
<feature type="transmembrane region" description="Helical" evidence="6">
    <location>
        <begin position="363"/>
        <end position="385"/>
    </location>
</feature>
<evidence type="ECO:0000256" key="1">
    <source>
        <dbReference type="ARBA" id="ARBA00004141"/>
    </source>
</evidence>
<dbReference type="InterPro" id="IPR013328">
    <property type="entry name" value="6PGD_dom2"/>
</dbReference>
<evidence type="ECO:0000259" key="7">
    <source>
        <dbReference type="Pfam" id="PF03446"/>
    </source>
</evidence>
<accession>A0A7J6QHG0</accession>
<dbReference type="Pfam" id="PF14833">
    <property type="entry name" value="NAD_binding_11"/>
    <property type="match status" value="1"/>
</dbReference>
<keyword evidence="10" id="KW-1185">Reference proteome</keyword>
<evidence type="ECO:0000256" key="2">
    <source>
        <dbReference type="ARBA" id="ARBA00022448"/>
    </source>
</evidence>
<dbReference type="SUPFAM" id="SSF81338">
    <property type="entry name" value="Aquaporin-like"/>
    <property type="match status" value="1"/>
</dbReference>
<dbReference type="PANTHER" id="PTHR45724:SF13">
    <property type="entry name" value="AQUAPORIN NIP1-1-RELATED"/>
    <property type="match status" value="1"/>
</dbReference>
<dbReference type="GO" id="GO:0050661">
    <property type="term" value="F:NADP binding"/>
    <property type="evidence" value="ECO:0007669"/>
    <property type="project" value="InterPro"/>
</dbReference>
<dbReference type="GO" id="GO:0051287">
    <property type="term" value="F:NAD binding"/>
    <property type="evidence" value="ECO:0007669"/>
    <property type="project" value="InterPro"/>
</dbReference>
<dbReference type="InterPro" id="IPR006115">
    <property type="entry name" value="6PGDH_NADP-bd"/>
</dbReference>
<dbReference type="PRINTS" id="PR00783">
    <property type="entry name" value="MINTRINSICP"/>
</dbReference>
<dbReference type="InterPro" id="IPR008927">
    <property type="entry name" value="6-PGluconate_DH-like_C_sf"/>
</dbReference>
<feature type="transmembrane region" description="Helical" evidence="6">
    <location>
        <begin position="472"/>
        <end position="496"/>
    </location>
</feature>
<dbReference type="Gene3D" id="1.10.1040.10">
    <property type="entry name" value="N-(1-d-carboxylethyl)-l-norvaline Dehydrogenase, domain 2"/>
    <property type="match status" value="1"/>
</dbReference>
<evidence type="ECO:0000256" key="5">
    <source>
        <dbReference type="ARBA" id="ARBA00023136"/>
    </source>
</evidence>
<dbReference type="Gene3D" id="1.20.1080.10">
    <property type="entry name" value="Glycerol uptake facilitator protein"/>
    <property type="match status" value="1"/>
</dbReference>
<dbReference type="InterPro" id="IPR023271">
    <property type="entry name" value="Aquaporin-like"/>
</dbReference>
<dbReference type="PANTHER" id="PTHR45724">
    <property type="entry name" value="AQUAPORIN NIP2-1"/>
    <property type="match status" value="1"/>
</dbReference>
<dbReference type="InterPro" id="IPR029154">
    <property type="entry name" value="HIBADH-like_NADP-bd"/>
</dbReference>
<dbReference type="GO" id="GO:0015267">
    <property type="term" value="F:channel activity"/>
    <property type="evidence" value="ECO:0007669"/>
    <property type="project" value="InterPro"/>
</dbReference>
<comment type="subcellular location">
    <subcellularLocation>
        <location evidence="1">Membrane</location>
        <topology evidence="1">Multi-pass membrane protein</topology>
    </subcellularLocation>
</comment>
<comment type="caution">
    <text evidence="9">The sequence shown here is derived from an EMBL/GenBank/DDBJ whole genome shotgun (WGS) entry which is preliminary data.</text>
</comment>
<evidence type="ECO:0000256" key="3">
    <source>
        <dbReference type="ARBA" id="ARBA00022692"/>
    </source>
</evidence>
<dbReference type="SUPFAM" id="SSF48179">
    <property type="entry name" value="6-phosphogluconate dehydrogenase C-terminal domain-like"/>
    <property type="match status" value="1"/>
</dbReference>
<evidence type="ECO:0000259" key="8">
    <source>
        <dbReference type="Pfam" id="PF14833"/>
    </source>
</evidence>
<feature type="domain" description="3-hydroxyisobutyrate dehydrogenase-like NAD-binding" evidence="8">
    <location>
        <begin position="210"/>
        <end position="327"/>
    </location>
</feature>
<dbReference type="Gene3D" id="3.40.50.720">
    <property type="entry name" value="NAD(P)-binding Rossmann-like Domain"/>
    <property type="match status" value="1"/>
</dbReference>
<keyword evidence="4 6" id="KW-1133">Transmembrane helix</keyword>
<gene>
    <name evidence="9" type="ORF">FOZ63_018730</name>
</gene>
<organism evidence="9 10">
    <name type="scientific">Perkinsus olseni</name>
    <name type="common">Perkinsus atlanticus</name>
    <dbReference type="NCBI Taxonomy" id="32597"/>
    <lineage>
        <taxon>Eukaryota</taxon>
        <taxon>Sar</taxon>
        <taxon>Alveolata</taxon>
        <taxon>Perkinsozoa</taxon>
        <taxon>Perkinsea</taxon>
        <taxon>Perkinsida</taxon>
        <taxon>Perkinsidae</taxon>
        <taxon>Perkinsus</taxon>
    </lineage>
</organism>
<dbReference type="Pfam" id="PF03446">
    <property type="entry name" value="NAD_binding_2"/>
    <property type="match status" value="1"/>
</dbReference>
<feature type="transmembrane region" description="Helical" evidence="6">
    <location>
        <begin position="439"/>
        <end position="460"/>
    </location>
</feature>
<dbReference type="InterPro" id="IPR022357">
    <property type="entry name" value="MIP_CS"/>
</dbReference>
<keyword evidence="2" id="KW-0813">Transport</keyword>
<dbReference type="SUPFAM" id="SSF51735">
    <property type="entry name" value="NAD(P)-binding Rossmann-fold domains"/>
    <property type="match status" value="1"/>
</dbReference>
<evidence type="ECO:0000256" key="6">
    <source>
        <dbReference type="SAM" id="Phobius"/>
    </source>
</evidence>
<proteinExistence type="predicted"/>
<evidence type="ECO:0000313" key="9">
    <source>
        <dbReference type="EMBL" id="KAF4708024.1"/>
    </source>
</evidence>
<evidence type="ECO:0000313" key="10">
    <source>
        <dbReference type="Proteomes" id="UP000553632"/>
    </source>
</evidence>
<feature type="transmembrane region" description="Helical" evidence="6">
    <location>
        <begin position="516"/>
        <end position="536"/>
    </location>
</feature>
<dbReference type="EMBL" id="JABANO010032762">
    <property type="protein sequence ID" value="KAF4708024.1"/>
    <property type="molecule type" value="Genomic_DNA"/>
</dbReference>
<dbReference type="GO" id="GO:0016020">
    <property type="term" value="C:membrane"/>
    <property type="evidence" value="ECO:0007669"/>
    <property type="project" value="UniProtKB-SubCell"/>
</dbReference>
<dbReference type="PROSITE" id="PS00221">
    <property type="entry name" value="MIP"/>
    <property type="match status" value="1"/>
</dbReference>
<feature type="transmembrane region" description="Helical" evidence="6">
    <location>
        <begin position="405"/>
        <end position="427"/>
    </location>
</feature>
<dbReference type="Pfam" id="PF00230">
    <property type="entry name" value="MIP"/>
    <property type="match status" value="1"/>
</dbReference>
<dbReference type="Proteomes" id="UP000553632">
    <property type="component" value="Unassembled WGS sequence"/>
</dbReference>
<evidence type="ECO:0008006" key="11">
    <source>
        <dbReference type="Google" id="ProtNLM"/>
    </source>
</evidence>
<evidence type="ECO:0000256" key="4">
    <source>
        <dbReference type="ARBA" id="ARBA00022989"/>
    </source>
</evidence>
<dbReference type="AlphaFoldDB" id="A0A7J6QHG0"/>
<sequence length="558" mass="58460">MSTPVVQSGKSLNVLMIGLGKLGLPLCRRIAAAGHRVDIFSTRGIDRASKSCADIGLGSTPVPSIRSWLEANRSVSSLYMVTCVPTSNEVSQLADTIVNDAAMLEAPNEGPNRSKLHWIDCTSGYPPLTKAIAEKLSVASAEDAAARRETVFTDCAVSGGPHGARAGVLTSMVGSQDPSLINDQESGVRRLVDCWSGAPGGHVFGLGPVGSGHAVKSVNNALLAANLLMGSEAMVTLAKAGVDVEAALNAIDTSSGRTFVLQGRFPKNILTRKFDYGFNMAGLHKDVANALRLMEGEGIYNPMSELAMKLVNDALGTLGPEADHTEITLSSKLPAYISELIGTFFLVFTVGLNVSLKQANAPLSIGAILMVMIFAMGSVSGGHFNPSVTLGVALGNSCKFATSDVPIYMLVQVLGGIGGAAMSYAMTDNKITVQPGDDFSAFKAFLAEMIFTMALAFVVLNVATSRDAGNHYFGLAIGFTVVSAAYAIGPISGCYLNPAVTLGVFAISFKKIKYVAIYLGAQLLGSALAALTFRVIRRSEIYDETPDEGVKTISILPS</sequence>
<feature type="transmembrane region" description="Helical" evidence="6">
    <location>
        <begin position="335"/>
        <end position="356"/>
    </location>
</feature>
<dbReference type="InterPro" id="IPR036291">
    <property type="entry name" value="NAD(P)-bd_dom_sf"/>
</dbReference>
<protein>
    <recommendedName>
        <fullName evidence="11">3-hydroxyisobutyrate dehydrogenase</fullName>
    </recommendedName>
</protein>
<reference evidence="9 10" key="1">
    <citation type="submission" date="2020-04" db="EMBL/GenBank/DDBJ databases">
        <title>Perkinsus olseni comparative genomics.</title>
        <authorList>
            <person name="Bogema D.R."/>
        </authorList>
    </citation>
    <scope>NUCLEOTIDE SEQUENCE [LARGE SCALE GENOMIC DNA]</scope>
    <source>
        <strain evidence="9 10">ATCC PRA-207</strain>
    </source>
</reference>
<dbReference type="InterPro" id="IPR000425">
    <property type="entry name" value="MIP"/>
</dbReference>